<gene>
    <name evidence="2" type="ORF">HTAM1171_LOCUS6593</name>
</gene>
<dbReference type="AlphaFoldDB" id="A0A7S2HNH4"/>
<protein>
    <recommendedName>
        <fullName evidence="1">D-glutamate cyclase-like C-terminal domain-containing protein</fullName>
    </recommendedName>
</protein>
<dbReference type="Pfam" id="PF14336">
    <property type="entry name" value="GLUCM-like_C"/>
    <property type="match status" value="1"/>
</dbReference>
<reference evidence="2" key="1">
    <citation type="submission" date="2021-01" db="EMBL/GenBank/DDBJ databases">
        <authorList>
            <person name="Corre E."/>
            <person name="Pelletier E."/>
            <person name="Niang G."/>
            <person name="Scheremetjew M."/>
            <person name="Finn R."/>
            <person name="Kale V."/>
            <person name="Holt S."/>
            <person name="Cochrane G."/>
            <person name="Meng A."/>
            <person name="Brown T."/>
            <person name="Cohen L."/>
        </authorList>
    </citation>
    <scope>NUCLEOTIDE SEQUENCE</scope>
    <source>
        <strain evidence="2">CCMP826</strain>
    </source>
</reference>
<feature type="domain" description="D-glutamate cyclase-like C-terminal" evidence="1">
    <location>
        <begin position="85"/>
        <end position="408"/>
    </location>
</feature>
<evidence type="ECO:0000259" key="1">
    <source>
        <dbReference type="Pfam" id="PF14336"/>
    </source>
</evidence>
<dbReference type="Gene3D" id="3.90.1640.20">
    <property type="entry name" value="TON_0340"/>
    <property type="match status" value="1"/>
</dbReference>
<dbReference type="PANTHER" id="PTHR32022">
    <property type="entry name" value="D-GLUTAMATE CYCLASE, MITOCHONDRIAL"/>
    <property type="match status" value="1"/>
</dbReference>
<evidence type="ECO:0000313" key="2">
    <source>
        <dbReference type="EMBL" id="CAD9495685.1"/>
    </source>
</evidence>
<proteinExistence type="predicted"/>
<accession>A0A7S2HNH4</accession>
<dbReference type="InterPro" id="IPR025504">
    <property type="entry name" value="GLUCM_C"/>
</dbReference>
<dbReference type="GO" id="GO:0047820">
    <property type="term" value="F:D-glutamate cyclase activity"/>
    <property type="evidence" value="ECO:0007669"/>
    <property type="project" value="TreeGrafter"/>
</dbReference>
<organism evidence="2">
    <name type="scientific">Helicotheca tamesis</name>
    <dbReference type="NCBI Taxonomy" id="374047"/>
    <lineage>
        <taxon>Eukaryota</taxon>
        <taxon>Sar</taxon>
        <taxon>Stramenopiles</taxon>
        <taxon>Ochrophyta</taxon>
        <taxon>Bacillariophyta</taxon>
        <taxon>Mediophyceae</taxon>
        <taxon>Lithodesmiophycidae</taxon>
        <taxon>Lithodesmiales</taxon>
        <taxon>Lithodesmiaceae</taxon>
        <taxon>Helicotheca</taxon>
    </lineage>
</organism>
<name>A0A7S2HNH4_9STRA</name>
<dbReference type="EMBL" id="HBGV01010695">
    <property type="protein sequence ID" value="CAD9495685.1"/>
    <property type="molecule type" value="Transcribed_RNA"/>
</dbReference>
<dbReference type="GO" id="GO:0006536">
    <property type="term" value="P:glutamate metabolic process"/>
    <property type="evidence" value="ECO:0007669"/>
    <property type="project" value="TreeGrafter"/>
</dbReference>
<sequence>MLALLSKSFLWCRRADALSIKLWRAKHIASTAHTPGKLQYSHPLKNSQQNSFLAMSTKDSASSMPQKKTDTATISPLASAAISQIEERIGRDEGGRGMRCLVVPGDLHRAAETLARLGEKKHVVVLSGFPCRVDDDPPTETDGPPGTLAIARAVVGLGHSATIVTDECNEKVFRAACRDIGAWAESSVASPPPLVLEAYPSEEQMTEDDRTRMNRLAIRNGGCDLVIACERAGPAEDGHCYTMGGIDMNVKGLIAPLHEIVEQPSASEEKDENSVQFIGVGDGGNELGMGKVVDLVRNNIRNGRKIAAVTPADCLVAASVSNWGGYALGAAAAIVRYDDQVNGRQDVDANASMDLKGWIEQCVPTEQDEIELLDRCVKAGCRDGVSGKVESTVDGMPLETSMKCLRDIRLAALGMESS</sequence>
<dbReference type="PANTHER" id="PTHR32022:SF10">
    <property type="entry name" value="D-GLUTAMATE CYCLASE, MITOCHONDRIAL"/>
    <property type="match status" value="1"/>
</dbReference>